<name>A0A9W9DGG8_9AGAR</name>
<reference evidence="3" key="2">
    <citation type="journal article" date="2023" name="Proc. Natl. Acad. Sci. U.S.A.">
        <title>A global phylogenomic analysis of the shiitake genus Lentinula.</title>
        <authorList>
            <person name="Sierra-Patev S."/>
            <person name="Min B."/>
            <person name="Naranjo-Ortiz M."/>
            <person name="Looney B."/>
            <person name="Konkel Z."/>
            <person name="Slot J.C."/>
            <person name="Sakamoto Y."/>
            <person name="Steenwyk J.L."/>
            <person name="Rokas A."/>
            <person name="Carro J."/>
            <person name="Camarero S."/>
            <person name="Ferreira P."/>
            <person name="Molpeceres G."/>
            <person name="Ruiz-Duenas F.J."/>
            <person name="Serrano A."/>
            <person name="Henrissat B."/>
            <person name="Drula E."/>
            <person name="Hughes K.W."/>
            <person name="Mata J.L."/>
            <person name="Ishikawa N.K."/>
            <person name="Vargas-Isla R."/>
            <person name="Ushijima S."/>
            <person name="Smith C.A."/>
            <person name="Donoghue J."/>
            <person name="Ahrendt S."/>
            <person name="Andreopoulos W."/>
            <person name="He G."/>
            <person name="LaButti K."/>
            <person name="Lipzen A."/>
            <person name="Ng V."/>
            <person name="Riley R."/>
            <person name="Sandor L."/>
            <person name="Barry K."/>
            <person name="Martinez A.T."/>
            <person name="Xiao Y."/>
            <person name="Gibbons J.G."/>
            <person name="Terashima K."/>
            <person name="Grigoriev I.V."/>
            <person name="Hibbett D."/>
        </authorList>
    </citation>
    <scope>NUCLEOTIDE SEQUENCE</scope>
    <source>
        <strain evidence="3">Sp2 HRB7682 ss15</strain>
    </source>
</reference>
<keyword evidence="2" id="KW-0732">Signal</keyword>
<organism evidence="3 4">
    <name type="scientific">Lentinula lateritia</name>
    <dbReference type="NCBI Taxonomy" id="40482"/>
    <lineage>
        <taxon>Eukaryota</taxon>
        <taxon>Fungi</taxon>
        <taxon>Dikarya</taxon>
        <taxon>Basidiomycota</taxon>
        <taxon>Agaricomycotina</taxon>
        <taxon>Agaricomycetes</taxon>
        <taxon>Agaricomycetidae</taxon>
        <taxon>Agaricales</taxon>
        <taxon>Marasmiineae</taxon>
        <taxon>Omphalotaceae</taxon>
        <taxon>Lentinula</taxon>
    </lineage>
</organism>
<gene>
    <name evidence="3" type="ORF">C8J55DRAFT_564880</name>
</gene>
<evidence type="ECO:0000313" key="4">
    <source>
        <dbReference type="Proteomes" id="UP001150238"/>
    </source>
</evidence>
<evidence type="ECO:0000256" key="2">
    <source>
        <dbReference type="SAM" id="SignalP"/>
    </source>
</evidence>
<dbReference type="EMBL" id="JANVFS010000038">
    <property type="protein sequence ID" value="KAJ4468378.1"/>
    <property type="molecule type" value="Genomic_DNA"/>
</dbReference>
<sequence length="58" mass="6016">MKLSFIFAALLTIATAVSASPTPTTNAKRMAEGLPPLPPTRRSNAVRAAPSVSLVPRA</sequence>
<protein>
    <submittedName>
        <fullName evidence="3">Uncharacterized protein</fullName>
    </submittedName>
</protein>
<feature type="region of interest" description="Disordered" evidence="1">
    <location>
        <begin position="21"/>
        <end position="58"/>
    </location>
</feature>
<proteinExistence type="predicted"/>
<reference evidence="3" key="1">
    <citation type="submission" date="2022-08" db="EMBL/GenBank/DDBJ databases">
        <authorList>
            <consortium name="DOE Joint Genome Institute"/>
            <person name="Min B."/>
            <person name="Riley R."/>
            <person name="Sierra-Patev S."/>
            <person name="Naranjo-Ortiz M."/>
            <person name="Looney B."/>
            <person name="Konkel Z."/>
            <person name="Slot J.C."/>
            <person name="Sakamoto Y."/>
            <person name="Steenwyk J.L."/>
            <person name="Rokas A."/>
            <person name="Carro J."/>
            <person name="Camarero S."/>
            <person name="Ferreira P."/>
            <person name="Molpeceres G."/>
            <person name="Ruiz-Duenas F.J."/>
            <person name="Serrano A."/>
            <person name="Henrissat B."/>
            <person name="Drula E."/>
            <person name="Hughes K.W."/>
            <person name="Mata J.L."/>
            <person name="Ishikawa N.K."/>
            <person name="Vargas-Isla R."/>
            <person name="Ushijima S."/>
            <person name="Smith C.A."/>
            <person name="Ahrendt S."/>
            <person name="Andreopoulos W."/>
            <person name="He G."/>
            <person name="Labutti K."/>
            <person name="Lipzen A."/>
            <person name="Ng V."/>
            <person name="Sandor L."/>
            <person name="Barry K."/>
            <person name="Martinez A.T."/>
            <person name="Xiao Y."/>
            <person name="Gibbons J.G."/>
            <person name="Terashima K."/>
            <person name="Hibbett D.S."/>
            <person name="Grigoriev I.V."/>
        </authorList>
    </citation>
    <scope>NUCLEOTIDE SEQUENCE</scope>
    <source>
        <strain evidence="3">Sp2 HRB7682 ss15</strain>
    </source>
</reference>
<comment type="caution">
    <text evidence="3">The sequence shown here is derived from an EMBL/GenBank/DDBJ whole genome shotgun (WGS) entry which is preliminary data.</text>
</comment>
<accession>A0A9W9DGG8</accession>
<dbReference type="AlphaFoldDB" id="A0A9W9DGG8"/>
<dbReference type="Proteomes" id="UP001150238">
    <property type="component" value="Unassembled WGS sequence"/>
</dbReference>
<feature type="chain" id="PRO_5040919242" evidence="2">
    <location>
        <begin position="20"/>
        <end position="58"/>
    </location>
</feature>
<feature type="signal peptide" evidence="2">
    <location>
        <begin position="1"/>
        <end position="19"/>
    </location>
</feature>
<evidence type="ECO:0000256" key="1">
    <source>
        <dbReference type="SAM" id="MobiDB-lite"/>
    </source>
</evidence>
<evidence type="ECO:0000313" key="3">
    <source>
        <dbReference type="EMBL" id="KAJ4468378.1"/>
    </source>
</evidence>